<evidence type="ECO:0000313" key="7">
    <source>
        <dbReference type="Proteomes" id="UP000228621"/>
    </source>
</evidence>
<evidence type="ECO:0000313" key="6">
    <source>
        <dbReference type="EMBL" id="PCK31781.1"/>
    </source>
</evidence>
<keyword evidence="3" id="KW-0862">Zinc</keyword>
<sequence>MNENTHNYEQSLQTELAALRNDFLGELKSSPNEFTHNLANTLELNPPNKWLDIVMEKINPEQFPLYDRLMKVEAALCQMEIGQFGYCCDCEQTIEPELLEQDPATQRCLSCKTKAVKSADMQQK</sequence>
<dbReference type="GO" id="GO:0008270">
    <property type="term" value="F:zinc ion binding"/>
    <property type="evidence" value="ECO:0007669"/>
    <property type="project" value="UniProtKB-KW"/>
</dbReference>
<organism evidence="6 7">
    <name type="scientific">Pseudoalteromonas piscicida</name>
    <dbReference type="NCBI Taxonomy" id="43662"/>
    <lineage>
        <taxon>Bacteria</taxon>
        <taxon>Pseudomonadati</taxon>
        <taxon>Pseudomonadota</taxon>
        <taxon>Gammaproteobacteria</taxon>
        <taxon>Alteromonadales</taxon>
        <taxon>Pseudoalteromonadaceae</taxon>
        <taxon>Pseudoalteromonas</taxon>
    </lineage>
</organism>
<gene>
    <name evidence="6" type="ORF">CEX98_10380</name>
</gene>
<keyword evidence="1" id="KW-0479">Metal-binding</keyword>
<dbReference type="InterPro" id="IPR000962">
    <property type="entry name" value="Znf_DskA_TraR"/>
</dbReference>
<keyword evidence="7" id="KW-1185">Reference proteome</keyword>
<feature type="zinc finger region" description="dksA C4-type" evidence="4">
    <location>
        <begin position="87"/>
        <end position="111"/>
    </location>
</feature>
<dbReference type="EMBL" id="NKHF01000044">
    <property type="protein sequence ID" value="PCK31781.1"/>
    <property type="molecule type" value="Genomic_DNA"/>
</dbReference>
<proteinExistence type="predicted"/>
<dbReference type="Proteomes" id="UP000228621">
    <property type="component" value="Unassembled WGS sequence"/>
</dbReference>
<dbReference type="RefSeq" id="WP_099642007.1">
    <property type="nucleotide sequence ID" value="NZ_JAQPZX010000044.1"/>
</dbReference>
<evidence type="ECO:0000256" key="4">
    <source>
        <dbReference type="PROSITE-ProRule" id="PRU00510"/>
    </source>
</evidence>
<dbReference type="Pfam" id="PF01258">
    <property type="entry name" value="zf-dskA_traR"/>
    <property type="match status" value="1"/>
</dbReference>
<reference evidence="7" key="1">
    <citation type="journal article" date="2019" name="Genome Announc.">
        <title>Draft Genome Sequence of Pseudoalteromonas piscicida Strain 36Y ROTHPW, an Hypersaline Seawater Isolate from the South Coast of Sonora, Mexico.</title>
        <authorList>
            <person name="Sanchez-Diaz R."/>
            <person name="Molina-Garza Z.J."/>
            <person name="Cruz-Suarez L.E."/>
            <person name="Selvin J."/>
            <person name="Kiran G.S."/>
            <person name="Ibarra-Gamez J.C."/>
            <person name="Gomez-Gil B."/>
            <person name="Galaviz-Silva L."/>
        </authorList>
    </citation>
    <scope>NUCLEOTIDE SEQUENCE [LARGE SCALE GENOMIC DNA]</scope>
    <source>
        <strain evidence="7">36Y_RITHPW</strain>
    </source>
</reference>
<dbReference type="AlphaFoldDB" id="A0A2A5JR85"/>
<dbReference type="OrthoDB" id="6064855at2"/>
<protein>
    <submittedName>
        <fullName evidence="6">Conjugal transfer protein TraR</fullName>
    </submittedName>
</protein>
<feature type="domain" description="Zinc finger DksA/TraR C4-type" evidence="5">
    <location>
        <begin position="82"/>
        <end position="115"/>
    </location>
</feature>
<evidence type="ECO:0000259" key="5">
    <source>
        <dbReference type="Pfam" id="PF01258"/>
    </source>
</evidence>
<name>A0A2A5JR85_PSEO7</name>
<evidence type="ECO:0000256" key="3">
    <source>
        <dbReference type="ARBA" id="ARBA00022833"/>
    </source>
</evidence>
<comment type="caution">
    <text evidence="6">The sequence shown here is derived from an EMBL/GenBank/DDBJ whole genome shotgun (WGS) entry which is preliminary data.</text>
</comment>
<accession>A0A2A5JR85</accession>
<dbReference type="PROSITE" id="PS51128">
    <property type="entry name" value="ZF_DKSA_2"/>
    <property type="match status" value="1"/>
</dbReference>
<keyword evidence="2" id="KW-0863">Zinc-finger</keyword>
<evidence type="ECO:0000256" key="2">
    <source>
        <dbReference type="ARBA" id="ARBA00022771"/>
    </source>
</evidence>
<evidence type="ECO:0000256" key="1">
    <source>
        <dbReference type="ARBA" id="ARBA00022723"/>
    </source>
</evidence>
<dbReference type="Gene3D" id="1.20.120.910">
    <property type="entry name" value="DksA, coiled-coil domain"/>
    <property type="match status" value="1"/>
</dbReference>